<reference evidence="1 2" key="1">
    <citation type="submission" date="2017-03" db="EMBL/GenBank/DDBJ databases">
        <title>Complete genome sequence of Blastomonas fulva degrading microcsystin LR.</title>
        <authorList>
            <person name="Lee H.-g."/>
            <person name="Jin L."/>
            <person name="oh H.-M."/>
        </authorList>
    </citation>
    <scope>NUCLEOTIDE SEQUENCE [LARGE SCALE GENOMIC DNA]</scope>
    <source>
        <strain evidence="1 2">T2</strain>
    </source>
</reference>
<dbReference type="GeneID" id="303486012"/>
<dbReference type="Proteomes" id="UP000258016">
    <property type="component" value="Chromosome"/>
</dbReference>
<gene>
    <name evidence="1" type="ORF">B5J99_10565</name>
</gene>
<evidence type="ECO:0000313" key="1">
    <source>
        <dbReference type="EMBL" id="ASR51851.1"/>
    </source>
</evidence>
<keyword evidence="2" id="KW-1185">Reference proteome</keyword>
<proteinExistence type="predicted"/>
<evidence type="ECO:0000313" key="2">
    <source>
        <dbReference type="Proteomes" id="UP000258016"/>
    </source>
</evidence>
<dbReference type="EMBL" id="CP020083">
    <property type="protein sequence ID" value="ASR51851.1"/>
    <property type="molecule type" value="Genomic_DNA"/>
</dbReference>
<protein>
    <submittedName>
        <fullName evidence="1">Uncharacterized protein</fullName>
    </submittedName>
</protein>
<sequence>MTIESHDLTARQEFTLDLAAAGKCYRRKNRPANRRRQKIVRFVGREGDVETFTVQQTFPVVGSLNSDLPSDRQIEAVEQFFRHRPETRWQAHTMLSARDYGLELSSRYPFTAIRRMVIGVSVAAFILSDRALRDNVRRWCEDRYQESCPGISSGIANHAPHRIASRFAEKLVMDMRGAGSEVFG</sequence>
<name>A0ABM6M774_9SPHN</name>
<organism evidence="1 2">
    <name type="scientific">Blastomonas fulva</name>
    <dbReference type="NCBI Taxonomy" id="1550728"/>
    <lineage>
        <taxon>Bacteria</taxon>
        <taxon>Pseudomonadati</taxon>
        <taxon>Pseudomonadota</taxon>
        <taxon>Alphaproteobacteria</taxon>
        <taxon>Sphingomonadales</taxon>
        <taxon>Sphingomonadaceae</taxon>
        <taxon>Blastomonas</taxon>
    </lineage>
</organism>
<dbReference type="RefSeq" id="WP_040716731.1">
    <property type="nucleotide sequence ID" value="NZ_CP020083.1"/>
</dbReference>
<accession>A0ABM6M774</accession>